<dbReference type="Pfam" id="PF05016">
    <property type="entry name" value="ParE_toxin"/>
    <property type="match status" value="1"/>
</dbReference>
<dbReference type="Gene3D" id="3.30.2310.20">
    <property type="entry name" value="RelE-like"/>
    <property type="match status" value="1"/>
</dbReference>
<reference evidence="4" key="1">
    <citation type="submission" date="2015-07" db="EMBL/GenBank/DDBJ databases">
        <title>Discovery of a poly(ethylene terephthalate assimilation.</title>
        <authorList>
            <person name="Yoshida S."/>
            <person name="Hiraga K."/>
            <person name="Takehana T."/>
            <person name="Taniguchi I."/>
            <person name="Yamaji H."/>
            <person name="Maeda Y."/>
            <person name="Toyohara K."/>
            <person name="Miyamoto K."/>
            <person name="Kimura Y."/>
            <person name="Oda K."/>
        </authorList>
    </citation>
    <scope>NUCLEOTIDE SEQUENCE [LARGE SCALE GENOMIC DNA]</scope>
    <source>
        <strain evidence="4">NBRC 110686 / TISTR 2288 / 201-F6</strain>
    </source>
</reference>
<feature type="coiled-coil region" evidence="2">
    <location>
        <begin position="25"/>
        <end position="52"/>
    </location>
</feature>
<evidence type="ECO:0000256" key="2">
    <source>
        <dbReference type="SAM" id="Coils"/>
    </source>
</evidence>
<reference evidence="3 4" key="2">
    <citation type="journal article" date="2016" name="Science">
        <title>A bacterium that degrades and assimilates poly(ethylene terephthalate).</title>
        <authorList>
            <person name="Yoshida S."/>
            <person name="Hiraga K."/>
            <person name="Takehana T."/>
            <person name="Taniguchi I."/>
            <person name="Yamaji H."/>
            <person name="Maeda Y."/>
            <person name="Toyohara K."/>
            <person name="Miyamoto K."/>
            <person name="Kimura Y."/>
            <person name="Oda K."/>
        </authorList>
    </citation>
    <scope>NUCLEOTIDE SEQUENCE [LARGE SCALE GENOMIC DNA]</scope>
    <source>
        <strain evidence="4">NBRC 110686 / TISTR 2288 / 201-F6</strain>
    </source>
</reference>
<name>A0A0K8PA26_PISS1</name>
<dbReference type="EMBL" id="BBYR01000116">
    <property type="protein sequence ID" value="GAP39010.1"/>
    <property type="molecule type" value="Genomic_DNA"/>
</dbReference>
<accession>A0A0K8PA26</accession>
<keyword evidence="2" id="KW-0175">Coiled coil</keyword>
<dbReference type="RefSeq" id="WP_054022838.1">
    <property type="nucleotide sequence ID" value="NZ_BBYR01000116.1"/>
</dbReference>
<gene>
    <name evidence="3" type="ORF">ISF6_0429</name>
</gene>
<comment type="caution">
    <text evidence="3">The sequence shown here is derived from an EMBL/GenBank/DDBJ whole genome shotgun (WGS) entry which is preliminary data.</text>
</comment>
<keyword evidence="4" id="KW-1185">Reference proteome</keyword>
<dbReference type="OrthoDB" id="121597at2"/>
<evidence type="ECO:0000313" key="4">
    <source>
        <dbReference type="Proteomes" id="UP000037660"/>
    </source>
</evidence>
<dbReference type="AlphaFoldDB" id="A0A0K8PA26"/>
<evidence type="ECO:0000313" key="3">
    <source>
        <dbReference type="EMBL" id="GAP39010.1"/>
    </source>
</evidence>
<dbReference type="STRING" id="1547922.ISF6_0429"/>
<dbReference type="Proteomes" id="UP000037660">
    <property type="component" value="Unassembled WGS sequence"/>
</dbReference>
<dbReference type="InterPro" id="IPR007712">
    <property type="entry name" value="RelE/ParE_toxin"/>
</dbReference>
<organism evidence="3 4">
    <name type="scientific">Piscinibacter sakaiensis</name>
    <name type="common">Ideonella sakaiensis</name>
    <dbReference type="NCBI Taxonomy" id="1547922"/>
    <lineage>
        <taxon>Bacteria</taxon>
        <taxon>Pseudomonadati</taxon>
        <taxon>Pseudomonadota</taxon>
        <taxon>Betaproteobacteria</taxon>
        <taxon>Burkholderiales</taxon>
        <taxon>Sphaerotilaceae</taxon>
        <taxon>Piscinibacter</taxon>
    </lineage>
</organism>
<sequence>MSFEVLVEPEAQADLLRLYGFLLERAEVVEDLDVAERAIQAIEAALDALARTPFLFRKEEAARSPLRRELVIPFGASGYVVKYEIASPGLVVVLAVRHQHEGDYR</sequence>
<keyword evidence="1" id="KW-1277">Toxin-antitoxin system</keyword>
<evidence type="ECO:0000256" key="1">
    <source>
        <dbReference type="ARBA" id="ARBA00022649"/>
    </source>
</evidence>
<proteinExistence type="predicted"/>
<dbReference type="InterPro" id="IPR035093">
    <property type="entry name" value="RelE/ParE_toxin_dom_sf"/>
</dbReference>
<protein>
    <submittedName>
        <fullName evidence="3">Death on curing protein, Doc toxin</fullName>
    </submittedName>
</protein>